<dbReference type="GeneID" id="28821735"/>
<accession>A0A194X4P9</accession>
<dbReference type="InParanoid" id="A0A194X4P9"/>
<dbReference type="Proteomes" id="UP000070700">
    <property type="component" value="Unassembled WGS sequence"/>
</dbReference>
<protein>
    <submittedName>
        <fullName evidence="2">Uncharacterized protein</fullName>
    </submittedName>
</protein>
<keyword evidence="3" id="KW-1185">Reference proteome</keyword>
<proteinExistence type="predicted"/>
<name>A0A194X4P9_MOLSC</name>
<dbReference type="AlphaFoldDB" id="A0A194X4P9"/>
<dbReference type="EMBL" id="KQ947418">
    <property type="protein sequence ID" value="KUJ15150.1"/>
    <property type="molecule type" value="Genomic_DNA"/>
</dbReference>
<dbReference type="RefSeq" id="XP_018069505.1">
    <property type="nucleotide sequence ID" value="XM_018212009.1"/>
</dbReference>
<gene>
    <name evidence="2" type="ORF">LY89DRAFT_648327</name>
</gene>
<evidence type="ECO:0000313" key="3">
    <source>
        <dbReference type="Proteomes" id="UP000070700"/>
    </source>
</evidence>
<evidence type="ECO:0000256" key="1">
    <source>
        <dbReference type="SAM" id="MobiDB-lite"/>
    </source>
</evidence>
<evidence type="ECO:0000313" key="2">
    <source>
        <dbReference type="EMBL" id="KUJ15150.1"/>
    </source>
</evidence>
<dbReference type="KEGG" id="psco:LY89DRAFT_648327"/>
<reference evidence="2 3" key="1">
    <citation type="submission" date="2015-10" db="EMBL/GenBank/DDBJ databases">
        <title>Full genome of DAOMC 229536 Phialocephala scopiformis, a fungal endophyte of spruce producing the potent anti-insectan compound rugulosin.</title>
        <authorList>
            <consortium name="DOE Joint Genome Institute"/>
            <person name="Walker A.K."/>
            <person name="Frasz S.L."/>
            <person name="Seifert K.A."/>
            <person name="Miller J.D."/>
            <person name="Mondo S.J."/>
            <person name="Labutti K."/>
            <person name="Lipzen A."/>
            <person name="Dockter R."/>
            <person name="Kennedy M."/>
            <person name="Grigoriev I.V."/>
            <person name="Spatafora J.W."/>
        </authorList>
    </citation>
    <scope>NUCLEOTIDE SEQUENCE [LARGE SCALE GENOMIC DNA]</scope>
    <source>
        <strain evidence="2 3">CBS 120377</strain>
    </source>
</reference>
<sequence length="102" mass="11515">MPHLSPVVLCPHVAWRGVASTPRYSTVSHRISFDGGGRILHPSADTVWLLSHPTTIYSNHRLDGINPRPMQQRPLHPHPHPYPHPVDSWPHLTSLSLRHAVK</sequence>
<feature type="region of interest" description="Disordered" evidence="1">
    <location>
        <begin position="61"/>
        <end position="87"/>
    </location>
</feature>
<organism evidence="2 3">
    <name type="scientific">Mollisia scopiformis</name>
    <name type="common">Conifer needle endophyte fungus</name>
    <name type="synonym">Phialocephala scopiformis</name>
    <dbReference type="NCBI Taxonomy" id="149040"/>
    <lineage>
        <taxon>Eukaryota</taxon>
        <taxon>Fungi</taxon>
        <taxon>Dikarya</taxon>
        <taxon>Ascomycota</taxon>
        <taxon>Pezizomycotina</taxon>
        <taxon>Leotiomycetes</taxon>
        <taxon>Helotiales</taxon>
        <taxon>Mollisiaceae</taxon>
        <taxon>Mollisia</taxon>
    </lineage>
</organism>